<dbReference type="InterPro" id="IPR015995">
    <property type="entry name" value="MlrC_N"/>
</dbReference>
<dbReference type="KEGG" id="sphe:GFH32_12230"/>
<evidence type="ECO:0000259" key="1">
    <source>
        <dbReference type="Pfam" id="PF07171"/>
    </source>
</evidence>
<name>A0A5Q0QDN5_9SPHI</name>
<feature type="domain" description="Microcystin LR degradation protein MlrC C-terminal" evidence="1">
    <location>
        <begin position="300"/>
        <end position="475"/>
    </location>
</feature>
<sequence length="493" mass="54865">MKKRIAIAGIYHESNTFSSIPTEWENFTNGHIFRGQEIIERFEHAHHEIAGFLQEIQAEEIEVVPLFVADAIPSGTIKKEVALGLANELCDAVQSALPLDGIYCVAHGAAAAEEIRDVDGYWMTALRAIVGANVPMMASLDPHANVSNKMIAATDAMISYTTNPHLDQREIGQKIARLMKGVVLDDLSIKQELLMLPASLSLEQQETSVEPCLSMYKKIADLTRNLPILSHSIILGFPYADVEEMGTSLILVSENQFDTTALKQQALAVFESYYPQFTGKRLHIQEVIDNEDSYAKPVLLLDMGDNVGAGALGNSSYLLKALEANRSTHGIIVIYDPQKVQELKDLDIESWTEIILDDQTAGDSIQNYKVQILEVRDGSFSELTPRHGGQTSYDMGRIVLVKTELCNYILFTSLRVPPFSSQQIEILNLDLSKLNWIVAKGVNAPIAAYRPICPVYLKIQTPGESNADATQYQYKYRRRPMLPFEALNVKYDG</sequence>
<dbReference type="AlphaFoldDB" id="A0A5Q0QDN5"/>
<accession>A0A5Q0QDN5</accession>
<dbReference type="Pfam" id="PF07364">
    <property type="entry name" value="DUF1485"/>
    <property type="match status" value="1"/>
</dbReference>
<evidence type="ECO:0000313" key="4">
    <source>
        <dbReference type="Proteomes" id="UP000326921"/>
    </source>
</evidence>
<organism evidence="3 4">
    <name type="scientific">Sphingobacterium zhuxiongii</name>
    <dbReference type="NCBI Taxonomy" id="2662364"/>
    <lineage>
        <taxon>Bacteria</taxon>
        <taxon>Pseudomonadati</taxon>
        <taxon>Bacteroidota</taxon>
        <taxon>Sphingobacteriia</taxon>
        <taxon>Sphingobacteriales</taxon>
        <taxon>Sphingobacteriaceae</taxon>
        <taxon>Sphingobacterium</taxon>
    </lineage>
</organism>
<evidence type="ECO:0000259" key="2">
    <source>
        <dbReference type="Pfam" id="PF07364"/>
    </source>
</evidence>
<gene>
    <name evidence="3" type="ORF">GFH32_12230</name>
</gene>
<feature type="domain" description="Microcystin LR degradation protein MlrC N-terminal" evidence="2">
    <location>
        <begin position="4"/>
        <end position="289"/>
    </location>
</feature>
<evidence type="ECO:0000313" key="3">
    <source>
        <dbReference type="EMBL" id="QGA27041.1"/>
    </source>
</evidence>
<dbReference type="Pfam" id="PF07171">
    <property type="entry name" value="MlrC_C"/>
    <property type="match status" value="1"/>
</dbReference>
<reference evidence="3 4" key="1">
    <citation type="submission" date="2019-10" db="EMBL/GenBank/DDBJ databases">
        <authorList>
            <person name="Dong K."/>
        </authorList>
    </citation>
    <scope>NUCLEOTIDE SEQUENCE [LARGE SCALE GENOMIC DNA]</scope>
    <source>
        <strain evidence="4">dk4302</strain>
    </source>
</reference>
<dbReference type="RefSeq" id="WP_153511883.1">
    <property type="nucleotide sequence ID" value="NZ_CP045652.1"/>
</dbReference>
<protein>
    <submittedName>
        <fullName evidence="3">Microcystin degradation protein MlrC</fullName>
    </submittedName>
</protein>
<dbReference type="InterPro" id="IPR010799">
    <property type="entry name" value="MlrC_C"/>
</dbReference>
<dbReference type="Proteomes" id="UP000326921">
    <property type="component" value="Chromosome"/>
</dbReference>
<proteinExistence type="predicted"/>
<keyword evidence="4" id="KW-1185">Reference proteome</keyword>
<dbReference type="EMBL" id="CP045652">
    <property type="protein sequence ID" value="QGA27041.1"/>
    <property type="molecule type" value="Genomic_DNA"/>
</dbReference>